<dbReference type="RefSeq" id="WP_133331002.1">
    <property type="nucleotide sequence ID" value="NZ_SMYL01000015.1"/>
</dbReference>
<gene>
    <name evidence="7" type="primary">lgt</name>
    <name evidence="8" type="ORF">E2I14_17700</name>
</gene>
<dbReference type="PANTHER" id="PTHR30589">
    <property type="entry name" value="PROLIPOPROTEIN DIACYLGLYCERYL TRANSFERASE"/>
    <property type="match status" value="1"/>
</dbReference>
<comment type="similarity">
    <text evidence="1 7">Belongs to the Lgt family.</text>
</comment>
<comment type="pathway">
    <text evidence="7">Protein modification; lipoprotein biosynthesis (diacylglyceryl transfer).</text>
</comment>
<feature type="transmembrane region" description="Helical" evidence="7">
    <location>
        <begin position="81"/>
        <end position="99"/>
    </location>
</feature>
<organism evidence="8 9">
    <name type="scientific">Sapientia aquatica</name>
    <dbReference type="NCBI Taxonomy" id="1549640"/>
    <lineage>
        <taxon>Bacteria</taxon>
        <taxon>Pseudomonadati</taxon>
        <taxon>Pseudomonadota</taxon>
        <taxon>Betaproteobacteria</taxon>
        <taxon>Burkholderiales</taxon>
        <taxon>Oxalobacteraceae</taxon>
        <taxon>Sapientia</taxon>
    </lineage>
</organism>
<dbReference type="GO" id="GO:0042158">
    <property type="term" value="P:lipoprotein biosynthetic process"/>
    <property type="evidence" value="ECO:0007669"/>
    <property type="project" value="UniProtKB-UniRule"/>
</dbReference>
<comment type="catalytic activity">
    <reaction evidence="7">
        <text>L-cysteinyl-[prolipoprotein] + a 1,2-diacyl-sn-glycero-3-phospho-(1'-sn-glycerol) = an S-1,2-diacyl-sn-glyceryl-L-cysteinyl-[prolipoprotein] + sn-glycerol 1-phosphate + H(+)</text>
        <dbReference type="Rhea" id="RHEA:56712"/>
        <dbReference type="Rhea" id="RHEA-COMP:14679"/>
        <dbReference type="Rhea" id="RHEA-COMP:14680"/>
        <dbReference type="ChEBI" id="CHEBI:15378"/>
        <dbReference type="ChEBI" id="CHEBI:29950"/>
        <dbReference type="ChEBI" id="CHEBI:57685"/>
        <dbReference type="ChEBI" id="CHEBI:64716"/>
        <dbReference type="ChEBI" id="CHEBI:140658"/>
        <dbReference type="EC" id="2.5.1.145"/>
    </reaction>
</comment>
<dbReference type="Proteomes" id="UP000294829">
    <property type="component" value="Unassembled WGS sequence"/>
</dbReference>
<keyword evidence="5 7" id="KW-1133">Transmembrane helix</keyword>
<evidence type="ECO:0000313" key="8">
    <source>
        <dbReference type="EMBL" id="TDK60621.1"/>
    </source>
</evidence>
<accession>A0A4R5VS22</accession>
<feature type="transmembrane region" description="Helical" evidence="7">
    <location>
        <begin position="111"/>
        <end position="136"/>
    </location>
</feature>
<dbReference type="Pfam" id="PF01790">
    <property type="entry name" value="LGT"/>
    <property type="match status" value="1"/>
</dbReference>
<dbReference type="GO" id="GO:0008961">
    <property type="term" value="F:phosphatidylglycerol-prolipoprotein diacylglyceryl transferase activity"/>
    <property type="evidence" value="ECO:0007669"/>
    <property type="project" value="UniProtKB-UniRule"/>
</dbReference>
<comment type="caution">
    <text evidence="8">The sequence shown here is derived from an EMBL/GenBank/DDBJ whole genome shotgun (WGS) entry which is preliminary data.</text>
</comment>
<evidence type="ECO:0000256" key="2">
    <source>
        <dbReference type="ARBA" id="ARBA00022475"/>
    </source>
</evidence>
<evidence type="ECO:0000256" key="3">
    <source>
        <dbReference type="ARBA" id="ARBA00022679"/>
    </source>
</evidence>
<reference evidence="8 9" key="1">
    <citation type="submission" date="2019-03" db="EMBL/GenBank/DDBJ databases">
        <title>Sapientia aquatica gen. nov., sp. nov., isolated from a crater lake.</title>
        <authorList>
            <person name="Felfoldi T."/>
            <person name="Szabo A."/>
            <person name="Toth E."/>
            <person name="Schumann P."/>
            <person name="Keki Z."/>
            <person name="Marialigeti K."/>
            <person name="Mathe I."/>
        </authorList>
    </citation>
    <scope>NUCLEOTIDE SEQUENCE [LARGE SCALE GENOMIC DNA]</scope>
    <source>
        <strain evidence="8 9">SA-152</strain>
    </source>
</reference>
<comment type="function">
    <text evidence="7">Catalyzes the transfer of the diacylglyceryl group from phosphatidylglycerol to the sulfhydryl group of the N-terminal cysteine of a prolipoprotein, the first step in the formation of mature lipoproteins.</text>
</comment>
<sequence length="304" mass="33139">MSFPYLSDLIKWLTGLDLPLPLPMFGLCVASAMLVASTLLARELERLYQAGRIGAATVRQKSSAGLLEQVQVSPQHIVPDLTFAVMLSGIVGARFFHILEHKDQFLAYPAAMIFSTSGLSIFGGLIVGTLVGLVCVKRWQLPLRPLLDAVAPSMMLGYAIGRIGCQISGDGDWGIAASIALKPDWLPSWLWAQTYDNNIFGEVIPFPGVYPTPIYETLMGLLCFAILWSLRKKGYQSGWLFSLYLLLAGVERLLIEHIRVNPILEIAGIKATQAEMIAVTLIVLGLLGLSIASRNINKTKVVAS</sequence>
<comment type="subcellular location">
    <subcellularLocation>
        <location evidence="7">Cell membrane</location>
        <topology evidence="7">Multi-pass membrane protein</topology>
    </subcellularLocation>
</comment>
<keyword evidence="9" id="KW-1185">Reference proteome</keyword>
<feature type="transmembrane region" description="Helical" evidence="7">
    <location>
        <begin position="214"/>
        <end position="231"/>
    </location>
</feature>
<evidence type="ECO:0000256" key="4">
    <source>
        <dbReference type="ARBA" id="ARBA00022692"/>
    </source>
</evidence>
<evidence type="ECO:0000256" key="7">
    <source>
        <dbReference type="HAMAP-Rule" id="MF_01147"/>
    </source>
</evidence>
<evidence type="ECO:0000256" key="6">
    <source>
        <dbReference type="ARBA" id="ARBA00023136"/>
    </source>
</evidence>
<feature type="transmembrane region" description="Helical" evidence="7">
    <location>
        <begin position="20"/>
        <end position="41"/>
    </location>
</feature>
<dbReference type="PANTHER" id="PTHR30589:SF0">
    <property type="entry name" value="PHOSPHATIDYLGLYCEROL--PROLIPOPROTEIN DIACYLGLYCERYL TRANSFERASE"/>
    <property type="match status" value="1"/>
</dbReference>
<keyword evidence="8" id="KW-0449">Lipoprotein</keyword>
<dbReference type="OrthoDB" id="871140at2"/>
<dbReference type="HAMAP" id="MF_01147">
    <property type="entry name" value="Lgt"/>
    <property type="match status" value="1"/>
</dbReference>
<dbReference type="InterPro" id="IPR001640">
    <property type="entry name" value="Lgt"/>
</dbReference>
<dbReference type="EC" id="2.5.1.145" evidence="7"/>
<keyword evidence="4 7" id="KW-0812">Transmembrane</keyword>
<evidence type="ECO:0000256" key="1">
    <source>
        <dbReference type="ARBA" id="ARBA00007150"/>
    </source>
</evidence>
<keyword evidence="6 7" id="KW-0472">Membrane</keyword>
<feature type="transmembrane region" description="Helical" evidence="7">
    <location>
        <begin position="276"/>
        <end position="296"/>
    </location>
</feature>
<feature type="transmembrane region" description="Helical" evidence="7">
    <location>
        <begin position="237"/>
        <end position="255"/>
    </location>
</feature>
<feature type="binding site" evidence="7">
    <location>
        <position position="162"/>
    </location>
    <ligand>
        <name>a 1,2-diacyl-sn-glycero-3-phospho-(1'-sn-glycerol)</name>
        <dbReference type="ChEBI" id="CHEBI:64716"/>
    </ligand>
</feature>
<dbReference type="AlphaFoldDB" id="A0A4R5VS22"/>
<evidence type="ECO:0000256" key="5">
    <source>
        <dbReference type="ARBA" id="ARBA00022989"/>
    </source>
</evidence>
<dbReference type="UniPathway" id="UPA00664"/>
<dbReference type="EMBL" id="SMYL01000015">
    <property type="protein sequence ID" value="TDK60621.1"/>
    <property type="molecule type" value="Genomic_DNA"/>
</dbReference>
<evidence type="ECO:0000313" key="9">
    <source>
        <dbReference type="Proteomes" id="UP000294829"/>
    </source>
</evidence>
<proteinExistence type="inferred from homology"/>
<keyword evidence="3 7" id="KW-0808">Transferase</keyword>
<keyword evidence="2 7" id="KW-1003">Cell membrane</keyword>
<protein>
    <recommendedName>
        <fullName evidence="7">Phosphatidylglycerol--prolipoprotein diacylglyceryl transferase</fullName>
        <ecNumber evidence="7">2.5.1.145</ecNumber>
    </recommendedName>
</protein>
<dbReference type="GO" id="GO:0005886">
    <property type="term" value="C:plasma membrane"/>
    <property type="evidence" value="ECO:0007669"/>
    <property type="project" value="UniProtKB-SubCell"/>
</dbReference>
<name>A0A4R5VS22_9BURK</name>